<dbReference type="InterPro" id="IPR036249">
    <property type="entry name" value="Thioredoxin-like_sf"/>
</dbReference>
<proteinExistence type="inferred from homology"/>
<reference evidence="4 5" key="1">
    <citation type="journal article" date="2012" name="BMC Genomics">
        <title>Tools to kill: Genome of one of the most destructive plant pathogenic fungi Macrophomina phaseolina.</title>
        <authorList>
            <person name="Islam M.S."/>
            <person name="Haque M.S."/>
            <person name="Islam M.M."/>
            <person name="Emdad E.M."/>
            <person name="Halim A."/>
            <person name="Hossen Q.M.M."/>
            <person name="Hossain M.Z."/>
            <person name="Ahmed B."/>
            <person name="Rahim S."/>
            <person name="Rahman M.S."/>
            <person name="Alam M.M."/>
            <person name="Hou S."/>
            <person name="Wan X."/>
            <person name="Saito J.A."/>
            <person name="Alam M."/>
        </authorList>
    </citation>
    <scope>NUCLEOTIDE SEQUENCE [LARGE SCALE GENOMIC DNA]</scope>
    <source>
        <strain evidence="4 5">MS6</strain>
    </source>
</reference>
<dbReference type="PROSITE" id="PS50405">
    <property type="entry name" value="GST_CTER"/>
    <property type="match status" value="1"/>
</dbReference>
<dbReference type="OrthoDB" id="422574at2759"/>
<dbReference type="PROSITE" id="PS50404">
    <property type="entry name" value="GST_NTER"/>
    <property type="match status" value="1"/>
</dbReference>
<dbReference type="PANTHER" id="PTHR44051">
    <property type="entry name" value="GLUTATHIONE S-TRANSFERASE-RELATED"/>
    <property type="match status" value="1"/>
</dbReference>
<accession>K2RXR9</accession>
<feature type="domain" description="GST C-terminal" evidence="3">
    <location>
        <begin position="41"/>
        <end position="182"/>
    </location>
</feature>
<protein>
    <submittedName>
        <fullName evidence="4">Glutathione S-transferase</fullName>
    </submittedName>
</protein>
<sequence length="184" mass="21188">MPATKPIVLYSHPSGPNPWKIALLLEELEVPYDTKYLQFPEMKQEAFTDKSLNGKVPAIDDPNTGVNLSEACCYGQKGYFTHFHPEKNMTSVIEHYAKQVKRVMSVIERQLAKVNSAYLLGDKLSYADLAFVTWNSALDFISPEEDLLKHFPKFAEWHHRLMQRPSVEKVMRDRKRAMEKGVSM</sequence>
<dbReference type="GO" id="GO:0016740">
    <property type="term" value="F:transferase activity"/>
    <property type="evidence" value="ECO:0007669"/>
    <property type="project" value="UniProtKB-KW"/>
</dbReference>
<comment type="caution">
    <text evidence="4">The sequence shown here is derived from an EMBL/GenBank/DDBJ whole genome shotgun (WGS) entry which is preliminary data.</text>
</comment>
<dbReference type="Pfam" id="PF02798">
    <property type="entry name" value="GST_N"/>
    <property type="match status" value="1"/>
</dbReference>
<dbReference type="HOGENOM" id="CLU_011226_14_2_1"/>
<organism evidence="4 5">
    <name type="scientific">Macrophomina phaseolina (strain MS6)</name>
    <name type="common">Charcoal rot fungus</name>
    <dbReference type="NCBI Taxonomy" id="1126212"/>
    <lineage>
        <taxon>Eukaryota</taxon>
        <taxon>Fungi</taxon>
        <taxon>Dikarya</taxon>
        <taxon>Ascomycota</taxon>
        <taxon>Pezizomycotina</taxon>
        <taxon>Dothideomycetes</taxon>
        <taxon>Dothideomycetes incertae sedis</taxon>
        <taxon>Botryosphaeriales</taxon>
        <taxon>Botryosphaeriaceae</taxon>
        <taxon>Macrophomina</taxon>
    </lineage>
</organism>
<dbReference type="InterPro" id="IPR010987">
    <property type="entry name" value="Glutathione-S-Trfase_C-like"/>
</dbReference>
<evidence type="ECO:0000256" key="1">
    <source>
        <dbReference type="ARBA" id="ARBA00007409"/>
    </source>
</evidence>
<dbReference type="Proteomes" id="UP000007129">
    <property type="component" value="Unassembled WGS sequence"/>
</dbReference>
<dbReference type="SUPFAM" id="SSF52833">
    <property type="entry name" value="Thioredoxin-like"/>
    <property type="match status" value="1"/>
</dbReference>
<dbReference type="EMBL" id="AHHD01000740">
    <property type="protein sequence ID" value="EKG09245.1"/>
    <property type="molecule type" value="Genomic_DNA"/>
</dbReference>
<dbReference type="Gene3D" id="1.20.1050.10">
    <property type="match status" value="1"/>
</dbReference>
<dbReference type="InterPro" id="IPR036282">
    <property type="entry name" value="Glutathione-S-Trfase_C_sf"/>
</dbReference>
<dbReference type="VEuPathDB" id="FungiDB:MPH_13741"/>
<dbReference type="FunCoup" id="K2RXR9">
    <property type="interactions" value="667"/>
</dbReference>
<dbReference type="Gene3D" id="1.20.1050.130">
    <property type="match status" value="1"/>
</dbReference>
<dbReference type="InterPro" id="IPR004046">
    <property type="entry name" value="GST_C"/>
</dbReference>
<feature type="domain" description="GST N-terminal" evidence="2">
    <location>
        <begin position="5"/>
        <end position="104"/>
    </location>
</feature>
<dbReference type="InParanoid" id="K2RXR9"/>
<dbReference type="eggNOG" id="KOG0867">
    <property type="taxonomic scope" value="Eukaryota"/>
</dbReference>
<evidence type="ECO:0000259" key="3">
    <source>
        <dbReference type="PROSITE" id="PS50405"/>
    </source>
</evidence>
<dbReference type="AlphaFoldDB" id="K2RXR9"/>
<keyword evidence="4" id="KW-0808">Transferase</keyword>
<evidence type="ECO:0000313" key="5">
    <source>
        <dbReference type="Proteomes" id="UP000007129"/>
    </source>
</evidence>
<name>K2RXR9_MACPH</name>
<gene>
    <name evidence="4" type="ORF">MPH_13741</name>
</gene>
<comment type="similarity">
    <text evidence="1">Belongs to the GST superfamily.</text>
</comment>
<dbReference type="InterPro" id="IPR004045">
    <property type="entry name" value="Glutathione_S-Trfase_N"/>
</dbReference>
<evidence type="ECO:0000313" key="4">
    <source>
        <dbReference type="EMBL" id="EKG09245.1"/>
    </source>
</evidence>
<dbReference type="SUPFAM" id="SSF47616">
    <property type="entry name" value="GST C-terminal domain-like"/>
    <property type="match status" value="1"/>
</dbReference>
<dbReference type="STRING" id="1126212.K2RXR9"/>
<dbReference type="Pfam" id="PF14497">
    <property type="entry name" value="GST_C_3"/>
    <property type="match status" value="1"/>
</dbReference>
<dbReference type="PANTHER" id="PTHR44051:SF3">
    <property type="entry name" value="TRANSCRIPTIONAL REGULATOR URE2"/>
    <property type="match status" value="1"/>
</dbReference>
<evidence type="ECO:0000259" key="2">
    <source>
        <dbReference type="PROSITE" id="PS50404"/>
    </source>
</evidence>